<gene>
    <name evidence="1" type="ORF">CARN2_1951</name>
</gene>
<name>E6PL86_9ZZZZ</name>
<comment type="caution">
    <text evidence="1">The sequence shown here is derived from an EMBL/GenBank/DDBJ whole genome shotgun (WGS) entry which is preliminary data.</text>
</comment>
<evidence type="ECO:0000313" key="1">
    <source>
        <dbReference type="EMBL" id="CBH95687.1"/>
    </source>
</evidence>
<reference evidence="1" key="1">
    <citation type="submission" date="2009-10" db="EMBL/GenBank/DDBJ databases">
        <title>Diversity of trophic interactions inside an arsenic-rich microbial ecosystem.</title>
        <authorList>
            <person name="Bertin P.N."/>
            <person name="Heinrich-Salmeron A."/>
            <person name="Pelletier E."/>
            <person name="Goulhen-Chollet F."/>
            <person name="Arsene-Ploetze F."/>
            <person name="Gallien S."/>
            <person name="Calteau A."/>
            <person name="Vallenet D."/>
            <person name="Casiot C."/>
            <person name="Chane-Woon-Ming B."/>
            <person name="Giloteaux L."/>
            <person name="Barakat M."/>
            <person name="Bonnefoy V."/>
            <person name="Bruneel O."/>
            <person name="Chandler M."/>
            <person name="Cleiss J."/>
            <person name="Duran R."/>
            <person name="Elbaz-Poulichet F."/>
            <person name="Fonknechten N."/>
            <person name="Lauga B."/>
            <person name="Mornico D."/>
            <person name="Ortet P."/>
            <person name="Schaeffer C."/>
            <person name="Siguier P."/>
            <person name="Alexander Thil Smith A."/>
            <person name="Van Dorsselaer A."/>
            <person name="Weissenbach J."/>
            <person name="Medigue C."/>
            <person name="Le Paslier D."/>
        </authorList>
    </citation>
    <scope>NUCLEOTIDE SEQUENCE</scope>
</reference>
<organism evidence="1">
    <name type="scientific">mine drainage metagenome</name>
    <dbReference type="NCBI Taxonomy" id="410659"/>
    <lineage>
        <taxon>unclassified sequences</taxon>
        <taxon>metagenomes</taxon>
        <taxon>ecological metagenomes</taxon>
    </lineage>
</organism>
<proteinExistence type="predicted"/>
<accession>E6PL86</accession>
<dbReference type="EMBL" id="CABM01000008">
    <property type="protein sequence ID" value="CBH95687.1"/>
    <property type="molecule type" value="Genomic_DNA"/>
</dbReference>
<sequence length="105" mass="11856">MAHDLHMSCKRVLRSTKHWAKPICLGGASRRPALQADMLSWQDLMQGTRPAPKHECWLTRLGTEHDKVPLTGTSTLFPMEACRWLDYIGCIAIGQMQRRGDSHAS</sequence>
<protein>
    <submittedName>
        <fullName evidence="1">Uncharacterized protein</fullName>
    </submittedName>
</protein>
<dbReference type="AlphaFoldDB" id="E6PL86"/>